<gene>
    <name evidence="2" type="ORF">AUEXF2481DRAFT_8033</name>
</gene>
<organism evidence="2 3">
    <name type="scientific">Aureobasidium subglaciale (strain EXF-2481)</name>
    <name type="common">Aureobasidium pullulans var. subglaciale</name>
    <dbReference type="NCBI Taxonomy" id="1043005"/>
    <lineage>
        <taxon>Eukaryota</taxon>
        <taxon>Fungi</taxon>
        <taxon>Dikarya</taxon>
        <taxon>Ascomycota</taxon>
        <taxon>Pezizomycotina</taxon>
        <taxon>Dothideomycetes</taxon>
        <taxon>Dothideomycetidae</taxon>
        <taxon>Dothideales</taxon>
        <taxon>Saccotheciaceae</taxon>
        <taxon>Aureobasidium</taxon>
    </lineage>
</organism>
<dbReference type="AlphaFoldDB" id="A0A074Y2N8"/>
<name>A0A074Y2N8_AURSE</name>
<dbReference type="Proteomes" id="UP000030641">
    <property type="component" value="Unassembled WGS sequence"/>
</dbReference>
<proteinExistence type="predicted"/>
<evidence type="ECO:0000313" key="2">
    <source>
        <dbReference type="EMBL" id="KEQ92063.1"/>
    </source>
</evidence>
<protein>
    <submittedName>
        <fullName evidence="2">Uncharacterized protein</fullName>
    </submittedName>
</protein>
<dbReference type="HOGENOM" id="CLU_2319956_0_0_1"/>
<evidence type="ECO:0000256" key="1">
    <source>
        <dbReference type="SAM" id="MobiDB-lite"/>
    </source>
</evidence>
<feature type="region of interest" description="Disordered" evidence="1">
    <location>
        <begin position="64"/>
        <end position="99"/>
    </location>
</feature>
<accession>A0A074Y2N8</accession>
<sequence>MAARWREACDREGGSVRHPPKTIRHLIKRQHEEIEAIHERQQAEKRKGRGVPLQASPSVSQVFYVGSQPPVPSLDHPAPQAARQKSNSPIPQELDNGDG</sequence>
<feature type="region of interest" description="Disordered" evidence="1">
    <location>
        <begin position="1"/>
        <end position="20"/>
    </location>
</feature>
<dbReference type="GeneID" id="25371577"/>
<dbReference type="RefSeq" id="XP_013340475.1">
    <property type="nucleotide sequence ID" value="XM_013485021.1"/>
</dbReference>
<dbReference type="InParanoid" id="A0A074Y2N8"/>
<reference evidence="2 3" key="1">
    <citation type="journal article" date="2014" name="BMC Genomics">
        <title>Genome sequencing of four Aureobasidium pullulans varieties: biotechnological potential, stress tolerance, and description of new species.</title>
        <authorList>
            <person name="Gostin Ar C."/>
            <person name="Ohm R.A."/>
            <person name="Kogej T."/>
            <person name="Sonjak S."/>
            <person name="Turk M."/>
            <person name="Zajc J."/>
            <person name="Zalar P."/>
            <person name="Grube M."/>
            <person name="Sun H."/>
            <person name="Han J."/>
            <person name="Sharma A."/>
            <person name="Chiniquy J."/>
            <person name="Ngan C.Y."/>
            <person name="Lipzen A."/>
            <person name="Barry K."/>
            <person name="Grigoriev I.V."/>
            <person name="Gunde-Cimerman N."/>
        </authorList>
    </citation>
    <scope>NUCLEOTIDE SEQUENCE [LARGE SCALE GENOMIC DNA]</scope>
    <source>
        <strain evidence="2 3">EXF-2481</strain>
    </source>
</reference>
<keyword evidence="3" id="KW-1185">Reference proteome</keyword>
<evidence type="ECO:0000313" key="3">
    <source>
        <dbReference type="Proteomes" id="UP000030641"/>
    </source>
</evidence>
<dbReference type="EMBL" id="KL584773">
    <property type="protein sequence ID" value="KEQ92063.1"/>
    <property type="molecule type" value="Genomic_DNA"/>
</dbReference>
<dbReference type="OrthoDB" id="10693756at2759"/>
<feature type="compositionally biased region" description="Basic and acidic residues" evidence="1">
    <location>
        <begin position="1"/>
        <end position="15"/>
    </location>
</feature>